<dbReference type="InterPro" id="IPR017900">
    <property type="entry name" value="4Fe4S_Fe_S_CS"/>
</dbReference>
<dbReference type="Pfam" id="PF04432">
    <property type="entry name" value="FrhB_FdhB_C"/>
    <property type="match status" value="1"/>
</dbReference>
<accession>A0A6L8T5T7</accession>
<evidence type="ECO:0000313" key="5">
    <source>
        <dbReference type="EMBL" id="MZL34856.1"/>
    </source>
</evidence>
<gene>
    <name evidence="5" type="ORF">GT728_17075</name>
</gene>
<evidence type="ECO:0000313" key="6">
    <source>
        <dbReference type="Proteomes" id="UP000477285"/>
    </source>
</evidence>
<organism evidence="5 6">
    <name type="scientific">Blautia wexlerae</name>
    <dbReference type="NCBI Taxonomy" id="418240"/>
    <lineage>
        <taxon>Bacteria</taxon>
        <taxon>Bacillati</taxon>
        <taxon>Bacillota</taxon>
        <taxon>Clostridia</taxon>
        <taxon>Lachnospirales</taxon>
        <taxon>Lachnospiraceae</taxon>
        <taxon>Blautia</taxon>
    </lineage>
</organism>
<comment type="caution">
    <text evidence="5">The sequence shown here is derived from an EMBL/GenBank/DDBJ whole genome shotgun (WGS) entry which is preliminary data.</text>
</comment>
<dbReference type="RefSeq" id="WP_161234164.1">
    <property type="nucleotide sequence ID" value="NZ_JBCPBX010000037.1"/>
</dbReference>
<reference evidence="5 6" key="1">
    <citation type="journal article" date="2019" name="Nat. Med.">
        <title>A library of human gut bacterial isolates paired with longitudinal multiomics data enables mechanistic microbiome research.</title>
        <authorList>
            <person name="Poyet M."/>
            <person name="Groussin M."/>
            <person name="Gibbons S.M."/>
            <person name="Avila-Pacheco J."/>
            <person name="Jiang X."/>
            <person name="Kearney S.M."/>
            <person name="Perrotta A.R."/>
            <person name="Berdy B."/>
            <person name="Zhao S."/>
            <person name="Lieberman T.D."/>
            <person name="Swanson P.K."/>
            <person name="Smith M."/>
            <person name="Roesemann S."/>
            <person name="Alexander J.E."/>
            <person name="Rich S.A."/>
            <person name="Livny J."/>
            <person name="Vlamakis H."/>
            <person name="Clish C."/>
            <person name="Bullock K."/>
            <person name="Deik A."/>
            <person name="Scott J."/>
            <person name="Pierce K.A."/>
            <person name="Xavier R.J."/>
            <person name="Alm E.J."/>
        </authorList>
    </citation>
    <scope>NUCLEOTIDE SEQUENCE [LARGE SCALE GENOMIC DNA]</scope>
    <source>
        <strain evidence="5 6">BIOML-A1</strain>
    </source>
</reference>
<dbReference type="PROSITE" id="PS51379">
    <property type="entry name" value="4FE4S_FER_2"/>
    <property type="match status" value="2"/>
</dbReference>
<dbReference type="InterPro" id="IPR007525">
    <property type="entry name" value="FrhB_FdhB_C"/>
</dbReference>
<dbReference type="EMBL" id="WWVQ01000056">
    <property type="protein sequence ID" value="MZL34856.1"/>
    <property type="molecule type" value="Genomic_DNA"/>
</dbReference>
<dbReference type="PROSITE" id="PS00198">
    <property type="entry name" value="4FE4S_FER_1"/>
    <property type="match status" value="1"/>
</dbReference>
<evidence type="ECO:0000256" key="2">
    <source>
        <dbReference type="ARBA" id="ARBA00023004"/>
    </source>
</evidence>
<evidence type="ECO:0000259" key="4">
    <source>
        <dbReference type="PROSITE" id="PS51379"/>
    </source>
</evidence>
<dbReference type="PANTHER" id="PTHR43193:SF2">
    <property type="entry name" value="POLYFERREDOXIN PROTEIN FWDF"/>
    <property type="match status" value="1"/>
</dbReference>
<proteinExistence type="predicted"/>
<dbReference type="Gene3D" id="3.30.70.20">
    <property type="match status" value="1"/>
</dbReference>
<keyword evidence="3" id="KW-0411">Iron-sulfur</keyword>
<feature type="domain" description="4Fe-4S ferredoxin-type" evidence="4">
    <location>
        <begin position="1"/>
        <end position="29"/>
    </location>
</feature>
<name>A0A6L8T5T7_9FIRM</name>
<dbReference type="SUPFAM" id="SSF54862">
    <property type="entry name" value="4Fe-4S ferredoxins"/>
    <property type="match status" value="1"/>
</dbReference>
<evidence type="ECO:0000256" key="3">
    <source>
        <dbReference type="ARBA" id="ARBA00023014"/>
    </source>
</evidence>
<evidence type="ECO:0000256" key="1">
    <source>
        <dbReference type="ARBA" id="ARBA00022723"/>
    </source>
</evidence>
<dbReference type="Pfam" id="PF00037">
    <property type="entry name" value="Fer4"/>
    <property type="match status" value="1"/>
</dbReference>
<dbReference type="GO" id="GO:0046872">
    <property type="term" value="F:metal ion binding"/>
    <property type="evidence" value="ECO:0007669"/>
    <property type="project" value="UniProtKB-KW"/>
</dbReference>
<dbReference type="PANTHER" id="PTHR43193">
    <property type="match status" value="1"/>
</dbReference>
<dbReference type="InterPro" id="IPR017896">
    <property type="entry name" value="4Fe4S_Fe-S-bd"/>
</dbReference>
<dbReference type="AlphaFoldDB" id="A0A6L8T5T7"/>
<keyword evidence="1" id="KW-0479">Metal-binding</keyword>
<keyword evidence="2" id="KW-0408">Iron</keyword>
<protein>
    <submittedName>
        <fullName evidence="5">(4Fe-4S)-binding protein</fullName>
    </submittedName>
</protein>
<dbReference type="GO" id="GO:0051536">
    <property type="term" value="F:iron-sulfur cluster binding"/>
    <property type="evidence" value="ECO:0007669"/>
    <property type="project" value="UniProtKB-KW"/>
</dbReference>
<feature type="domain" description="4Fe-4S ferredoxin-type" evidence="4">
    <location>
        <begin position="34"/>
        <end position="63"/>
    </location>
</feature>
<dbReference type="Proteomes" id="UP000477285">
    <property type="component" value="Unassembled WGS sequence"/>
</dbReference>
<sequence length="377" mass="44061">MKLKNKDECTGCGLCSNVCPAECIKMERDSEGFYYPFVNQKICVVCGRCEKYCYNTVTNPPKEVHVYAAYNKDLIRRLKASSGGIFELLSREVLSRQGVVFGVKMDGLEAIHTYVETLEDLDLLLGSKYMQSDVGRSYQQVKEFLQEGRWVLFSGTPCQVDALLKFLGEKPECLLTVDFICHGISSPKVFEKYIDENVELNGNPTQICFRDKTEGWNDFSMAMITEKGQYYRKNMHEDVYLQSFLKNMNLRRSCFNCVFRTVARVSDLTLGDFWGCENIWKDWMENKGYSLIFVQNEKGKKFWNSIQNGIISREVDLEKVLAYNQSMLISPWDKYSRDLFFKMIRKETIADSIKKVEKNDMFKKIKRKWWKICRKND</sequence>
<dbReference type="InterPro" id="IPR052977">
    <property type="entry name" value="Polyferredoxin-like_ET"/>
</dbReference>